<name>A0A7G6TUY7_9BRAD</name>
<dbReference type="EMBL" id="CP050292">
    <property type="protein sequence ID" value="QND70569.1"/>
    <property type="molecule type" value="Genomic_DNA"/>
</dbReference>
<proteinExistence type="predicted"/>
<dbReference type="AlphaFoldDB" id="A0A7G6TUY7"/>
<accession>A0A7G6TUY7</accession>
<reference evidence="2" key="1">
    <citation type="journal article" date="2020" name="Mol. Plant Microbe">
        <title>Rhizobial microsymbionts of the narrowly endemic Oxytropis species growing in Kamchatka are characterized by significant genetic diversity and possess a set of genes that are associated with T3SS and T6SS secretion systems and can affect the development of symbiosis.</title>
        <authorList>
            <person name="Safronova V."/>
            <person name="Guro P."/>
            <person name="Sazanova A."/>
            <person name="Kuznetsova I."/>
            <person name="Belimov A."/>
            <person name="Yakubov V."/>
            <person name="Chirak E."/>
            <person name="Afonin A."/>
            <person name="Gogolev Y."/>
            <person name="Andronov E."/>
            <person name="Tikhonovich I."/>
        </authorList>
    </citation>
    <scope>NUCLEOTIDE SEQUENCE [LARGE SCALE GENOMIC DNA]</scope>
    <source>
        <strain evidence="2">581</strain>
    </source>
</reference>
<dbReference type="Proteomes" id="UP000515291">
    <property type="component" value="Chromosome"/>
</dbReference>
<evidence type="ECO:0000313" key="2">
    <source>
        <dbReference type="Proteomes" id="UP000515291"/>
    </source>
</evidence>
<dbReference type="KEGG" id="trb:HB776_04415"/>
<sequence>MGTAFSFGAQRFIPAYAPAMFSIKSGSRSMTRVTRLTNGPRDPGFALSSDVTLSAGASSIALGNTNAGASSVFTTAARAGFLAGRAIGFLTMLGTRCCYQSIMPDGLKMIGGSPKPITS</sequence>
<protein>
    <submittedName>
        <fullName evidence="1">Uncharacterized protein</fullName>
    </submittedName>
</protein>
<gene>
    <name evidence="1" type="ORF">HB776_04415</name>
</gene>
<organism evidence="1 2">
    <name type="scientific">Tardiphaga robiniae</name>
    <dbReference type="NCBI Taxonomy" id="943830"/>
    <lineage>
        <taxon>Bacteria</taxon>
        <taxon>Pseudomonadati</taxon>
        <taxon>Pseudomonadota</taxon>
        <taxon>Alphaproteobacteria</taxon>
        <taxon>Hyphomicrobiales</taxon>
        <taxon>Nitrobacteraceae</taxon>
        <taxon>Tardiphaga</taxon>
    </lineage>
</organism>
<evidence type="ECO:0000313" key="1">
    <source>
        <dbReference type="EMBL" id="QND70569.1"/>
    </source>
</evidence>
<dbReference type="RefSeq" id="WP_184515512.1">
    <property type="nucleotide sequence ID" value="NZ_CP050292.1"/>
</dbReference>